<dbReference type="Pfam" id="PF00019">
    <property type="entry name" value="TGF_beta"/>
    <property type="match status" value="1"/>
</dbReference>
<evidence type="ECO:0000313" key="5">
    <source>
        <dbReference type="Proteomes" id="UP000315116"/>
    </source>
</evidence>
<dbReference type="InterPro" id="IPR001839">
    <property type="entry name" value="TGF-b_C"/>
</dbReference>
<dbReference type="Gene3D" id="2.10.90.10">
    <property type="entry name" value="Cystine-knot cytokines"/>
    <property type="match status" value="1"/>
</dbReference>
<proteinExistence type="predicted"/>
<dbReference type="Proteomes" id="UP000315116">
    <property type="component" value="Segment"/>
</dbReference>
<evidence type="ECO:0000259" key="3">
    <source>
        <dbReference type="PROSITE" id="PS51362"/>
    </source>
</evidence>
<dbReference type="GO" id="GO:0008083">
    <property type="term" value="F:growth factor activity"/>
    <property type="evidence" value="ECO:0007669"/>
    <property type="project" value="InterPro"/>
</dbReference>
<organism evidence="4 5">
    <name type="scientific">Shearwaterpox virus</name>
    <dbReference type="NCBI Taxonomy" id="1974596"/>
    <lineage>
        <taxon>Viruses</taxon>
        <taxon>Varidnaviria</taxon>
        <taxon>Bamfordvirae</taxon>
        <taxon>Nucleocytoviricota</taxon>
        <taxon>Pokkesviricetes</taxon>
        <taxon>Chitovirales</taxon>
        <taxon>Poxviridae</taxon>
        <taxon>Chordopoxvirinae</taxon>
        <taxon>Avipoxvirus</taxon>
        <taxon>Avipoxvirus canarypox</taxon>
        <taxon>Canarypox virus</taxon>
    </lineage>
</organism>
<keyword evidence="2" id="KW-0964">Secreted</keyword>
<accession>A0A1V0S826</accession>
<evidence type="ECO:0000313" key="4">
    <source>
        <dbReference type="EMBL" id="ARF02775.1"/>
    </source>
</evidence>
<evidence type="ECO:0000256" key="1">
    <source>
        <dbReference type="ARBA" id="ARBA00004613"/>
    </source>
</evidence>
<comment type="subcellular location">
    <subcellularLocation>
        <location evidence="1">Secreted</location>
    </subcellularLocation>
</comment>
<sequence length="141" mass="15936">MFGLLACNNIMYNSTIIERIKRHDTTNHLCSIHSMYLDFKEIGYDWITEPKGVNFSYCKGECTLQSFSDSSIIYGKMVTDYLSNSGVSLCCSAKKRKDLTIKYSSGRTSKKVTIKNFLPASCGSDVDNNYIFSIMTLICEL</sequence>
<feature type="domain" description="TGF-beta family profile" evidence="3">
    <location>
        <begin position="19"/>
        <end position="125"/>
    </location>
</feature>
<dbReference type="GO" id="GO:0005615">
    <property type="term" value="C:extracellular space"/>
    <property type="evidence" value="ECO:0007669"/>
    <property type="project" value="TreeGrafter"/>
</dbReference>
<dbReference type="PANTHER" id="PTHR11848:SF309">
    <property type="entry name" value="INHIBIN BETA CHAIN"/>
    <property type="match status" value="1"/>
</dbReference>
<dbReference type="InterPro" id="IPR029034">
    <property type="entry name" value="Cystine-knot_cytokine"/>
</dbReference>
<protein>
    <submittedName>
        <fullName evidence="4">SWPV1-201</fullName>
    </submittedName>
</protein>
<name>A0A1V0S826_CNPV</name>
<dbReference type="PROSITE" id="PS51362">
    <property type="entry name" value="TGF_BETA_2"/>
    <property type="match status" value="1"/>
</dbReference>
<dbReference type="GO" id="GO:0005125">
    <property type="term" value="F:cytokine activity"/>
    <property type="evidence" value="ECO:0007669"/>
    <property type="project" value="TreeGrafter"/>
</dbReference>
<evidence type="ECO:0000256" key="2">
    <source>
        <dbReference type="ARBA" id="ARBA00022525"/>
    </source>
</evidence>
<dbReference type="PANTHER" id="PTHR11848">
    <property type="entry name" value="TGF-BETA FAMILY"/>
    <property type="match status" value="1"/>
</dbReference>
<dbReference type="EMBL" id="KX857216">
    <property type="protein sequence ID" value="ARF02775.1"/>
    <property type="molecule type" value="Genomic_DNA"/>
</dbReference>
<reference evidence="4 5" key="1">
    <citation type="journal article" date="2017" name="BMC Genomics">
        <title>Genomic characterization of two novel pathogenic avipoxviruses isolated from pacific shearwaters (Ardenna spp.).</title>
        <authorList>
            <person name="Sarker S."/>
            <person name="Das S."/>
            <person name="Lavers J.L."/>
            <person name="Hutton I."/>
            <person name="Helbig K."/>
            <person name="Imbery J."/>
            <person name="Upton C."/>
            <person name="Raidal S.R."/>
        </authorList>
    </citation>
    <scope>NUCLEOTIDE SEQUENCE [LARGE SCALE GENOMIC DNA]</scope>
    <source>
        <strain evidence="4 5">SWPV-1</strain>
    </source>
</reference>
<gene>
    <name evidence="4" type="primary">SWPV1-201</name>
</gene>
<dbReference type="SMART" id="SM00204">
    <property type="entry name" value="TGFB"/>
    <property type="match status" value="1"/>
</dbReference>
<dbReference type="SUPFAM" id="SSF57501">
    <property type="entry name" value="Cystine-knot cytokines"/>
    <property type="match status" value="1"/>
</dbReference>
<dbReference type="InterPro" id="IPR015615">
    <property type="entry name" value="TGF-beta-rel"/>
</dbReference>